<evidence type="ECO:0000256" key="5">
    <source>
        <dbReference type="ARBA" id="ARBA00022989"/>
    </source>
</evidence>
<keyword evidence="4 11" id="KW-0732">Signal</keyword>
<organism evidence="13 14">
    <name type="scientific">Sinocyclocheilus anshuiensis</name>
    <dbReference type="NCBI Taxonomy" id="1608454"/>
    <lineage>
        <taxon>Eukaryota</taxon>
        <taxon>Metazoa</taxon>
        <taxon>Chordata</taxon>
        <taxon>Craniata</taxon>
        <taxon>Vertebrata</taxon>
        <taxon>Euteleostomi</taxon>
        <taxon>Actinopterygii</taxon>
        <taxon>Neopterygii</taxon>
        <taxon>Teleostei</taxon>
        <taxon>Ostariophysi</taxon>
        <taxon>Cypriniformes</taxon>
        <taxon>Cyprinidae</taxon>
        <taxon>Cyprininae</taxon>
        <taxon>Sinocyclocheilus</taxon>
    </lineage>
</organism>
<dbReference type="Pfam" id="PF07686">
    <property type="entry name" value="V-set"/>
    <property type="match status" value="2"/>
</dbReference>
<evidence type="ECO:0000256" key="11">
    <source>
        <dbReference type="SAM" id="SignalP"/>
    </source>
</evidence>
<dbReference type="GO" id="GO:0006955">
    <property type="term" value="P:immune response"/>
    <property type="evidence" value="ECO:0007669"/>
    <property type="project" value="TreeGrafter"/>
</dbReference>
<dbReference type="FunFam" id="2.60.40.10:FF:000142">
    <property type="entry name" value="V-set domain-containing T-cell activation inhibitor 1"/>
    <property type="match status" value="1"/>
</dbReference>
<evidence type="ECO:0000256" key="10">
    <source>
        <dbReference type="ARBA" id="ARBA00023319"/>
    </source>
</evidence>
<dbReference type="Gene3D" id="2.60.40.10">
    <property type="entry name" value="Immunoglobulins"/>
    <property type="match status" value="2"/>
</dbReference>
<dbReference type="PANTHER" id="PTHR25466">
    <property type="entry name" value="T-LYMPHOCYTE ACTIVATION ANTIGEN"/>
    <property type="match status" value="1"/>
</dbReference>
<dbReference type="SUPFAM" id="SSF48726">
    <property type="entry name" value="Immunoglobulin"/>
    <property type="match status" value="2"/>
</dbReference>
<evidence type="ECO:0000256" key="3">
    <source>
        <dbReference type="ARBA" id="ARBA00022692"/>
    </source>
</evidence>
<evidence type="ECO:0000259" key="12">
    <source>
        <dbReference type="PROSITE" id="PS50835"/>
    </source>
</evidence>
<keyword evidence="10" id="KW-0393">Immunoglobulin domain</keyword>
<reference evidence="13" key="1">
    <citation type="submission" date="2025-08" db="UniProtKB">
        <authorList>
            <consortium name="Ensembl"/>
        </authorList>
    </citation>
    <scope>IDENTIFICATION</scope>
</reference>
<evidence type="ECO:0000256" key="7">
    <source>
        <dbReference type="ARBA" id="ARBA00023157"/>
    </source>
</evidence>
<dbReference type="InterPro" id="IPR003599">
    <property type="entry name" value="Ig_sub"/>
</dbReference>
<evidence type="ECO:0000313" key="14">
    <source>
        <dbReference type="Proteomes" id="UP000472260"/>
    </source>
</evidence>
<dbReference type="GO" id="GO:0007166">
    <property type="term" value="P:cell surface receptor signaling pathway"/>
    <property type="evidence" value="ECO:0007669"/>
    <property type="project" value="TreeGrafter"/>
</dbReference>
<dbReference type="Ensembl" id="ENSSANT00000012072.1">
    <property type="protein sequence ID" value="ENSSANP00000011268.1"/>
    <property type="gene ID" value="ENSSANG00000006158.1"/>
</dbReference>
<dbReference type="GO" id="GO:0042102">
    <property type="term" value="P:positive regulation of T cell proliferation"/>
    <property type="evidence" value="ECO:0007669"/>
    <property type="project" value="TreeGrafter"/>
</dbReference>
<protein>
    <recommendedName>
        <fullName evidence="12">Ig-like domain-containing protein</fullName>
    </recommendedName>
</protein>
<sequence length="266" mass="30745">MVCECDFLSVVGLLVWCQAVETLTELTNLGQNVSINCDLEEKEIYWMLLKLPNRPVMILRLFSTSPTPFYYDASFRPKYSVHPKHHLFIKNVTLDELGVYYCMTTEAPPKFSNGTRLHIIVKVSVISVSLQVIVEAVIGGSVVLPCSSTQHDLELQDINVHWRHNGSKYVYDITKRKDSLEQQDPRYKNRAQTFPEEYERRNFSIKLINLTHADAGEFSCFITHSSYSKQETVWLFHYSLEKKNSSSLIEGQVSNCLFLLYSRMRS</sequence>
<dbReference type="AlphaFoldDB" id="A0A671KW39"/>
<dbReference type="GO" id="GO:0031295">
    <property type="term" value="P:T cell costimulation"/>
    <property type="evidence" value="ECO:0007669"/>
    <property type="project" value="TreeGrafter"/>
</dbReference>
<accession>A0A671KW39</accession>
<keyword evidence="8" id="KW-0675">Receptor</keyword>
<dbReference type="InterPro" id="IPR013106">
    <property type="entry name" value="Ig_V-set"/>
</dbReference>
<keyword evidence="6" id="KW-0472">Membrane</keyword>
<evidence type="ECO:0000256" key="6">
    <source>
        <dbReference type="ARBA" id="ARBA00023136"/>
    </source>
</evidence>
<name>A0A671KW39_9TELE</name>
<feature type="domain" description="Ig-like" evidence="12">
    <location>
        <begin position="109"/>
        <end position="234"/>
    </location>
</feature>
<evidence type="ECO:0000256" key="9">
    <source>
        <dbReference type="ARBA" id="ARBA00023180"/>
    </source>
</evidence>
<keyword evidence="3" id="KW-0812">Transmembrane</keyword>
<dbReference type="InterPro" id="IPR051713">
    <property type="entry name" value="T-cell_Activation_Regulation"/>
</dbReference>
<dbReference type="GO" id="GO:0009897">
    <property type="term" value="C:external side of plasma membrane"/>
    <property type="evidence" value="ECO:0007669"/>
    <property type="project" value="TreeGrafter"/>
</dbReference>
<dbReference type="Proteomes" id="UP000472260">
    <property type="component" value="Unassembled WGS sequence"/>
</dbReference>
<dbReference type="PANTHER" id="PTHR25466:SF14">
    <property type="entry name" value="BUTYROPHILIN SUBFAMILY 2 MEMBER A2-LIKE-RELATED"/>
    <property type="match status" value="1"/>
</dbReference>
<evidence type="ECO:0000256" key="1">
    <source>
        <dbReference type="ARBA" id="ARBA00004251"/>
    </source>
</evidence>
<feature type="chain" id="PRO_5025429698" description="Ig-like domain-containing protein" evidence="11">
    <location>
        <begin position="23"/>
        <end position="266"/>
    </location>
</feature>
<dbReference type="InterPro" id="IPR036179">
    <property type="entry name" value="Ig-like_dom_sf"/>
</dbReference>
<proteinExistence type="predicted"/>
<evidence type="ECO:0000256" key="2">
    <source>
        <dbReference type="ARBA" id="ARBA00022475"/>
    </source>
</evidence>
<keyword evidence="14" id="KW-1185">Reference proteome</keyword>
<dbReference type="InterPro" id="IPR013783">
    <property type="entry name" value="Ig-like_fold"/>
</dbReference>
<dbReference type="GO" id="GO:0042130">
    <property type="term" value="P:negative regulation of T cell proliferation"/>
    <property type="evidence" value="ECO:0007669"/>
    <property type="project" value="TreeGrafter"/>
</dbReference>
<dbReference type="GO" id="GO:0071222">
    <property type="term" value="P:cellular response to lipopolysaccharide"/>
    <property type="evidence" value="ECO:0007669"/>
    <property type="project" value="TreeGrafter"/>
</dbReference>
<keyword evidence="7" id="KW-1015">Disulfide bond</keyword>
<dbReference type="SMART" id="SM00409">
    <property type="entry name" value="IG"/>
    <property type="match status" value="2"/>
</dbReference>
<feature type="signal peptide" evidence="11">
    <location>
        <begin position="1"/>
        <end position="22"/>
    </location>
</feature>
<dbReference type="PROSITE" id="PS50835">
    <property type="entry name" value="IG_LIKE"/>
    <property type="match status" value="1"/>
</dbReference>
<evidence type="ECO:0000256" key="8">
    <source>
        <dbReference type="ARBA" id="ARBA00023170"/>
    </source>
</evidence>
<keyword evidence="5" id="KW-1133">Transmembrane helix</keyword>
<dbReference type="InterPro" id="IPR007110">
    <property type="entry name" value="Ig-like_dom"/>
</dbReference>
<evidence type="ECO:0000313" key="13">
    <source>
        <dbReference type="Ensembl" id="ENSSANP00000011268.1"/>
    </source>
</evidence>
<keyword evidence="2" id="KW-1003">Cell membrane</keyword>
<keyword evidence="9" id="KW-0325">Glycoprotein</keyword>
<reference evidence="13" key="2">
    <citation type="submission" date="2025-09" db="UniProtKB">
        <authorList>
            <consortium name="Ensembl"/>
        </authorList>
    </citation>
    <scope>IDENTIFICATION</scope>
</reference>
<evidence type="ECO:0000256" key="4">
    <source>
        <dbReference type="ARBA" id="ARBA00022729"/>
    </source>
</evidence>
<comment type="subcellular location">
    <subcellularLocation>
        <location evidence="1">Cell membrane</location>
        <topology evidence="1">Single-pass type I membrane protein</topology>
    </subcellularLocation>
</comment>